<reference evidence="6" key="1">
    <citation type="submission" date="2021-03" db="EMBL/GenBank/DDBJ databases">
        <authorList>
            <person name="Tran Van P."/>
        </authorList>
    </citation>
    <scope>NUCLEOTIDE SEQUENCE</scope>
</reference>
<evidence type="ECO:0000313" key="6">
    <source>
        <dbReference type="EMBL" id="CAG2054830.1"/>
    </source>
</evidence>
<gene>
    <name evidence="6" type="ORF">TPAB3V08_LOCUS1848</name>
</gene>
<sequence>MKKTELRMQKRRLEDLEEENYDIAVEKHGWFDENLPDEFRNPIGSWGDEDDYDEDDDYSTLTQDSNLDISVISSLVYCESSTLDHVATEMGGPDFPALHPSMEPEDELVQPKGNDPADIRDKFLKPEYRDKNRAHLLPPDFSPRSNQDTDLDDRVKTGDLEIILGNLPFSSDLHTSPNTTPTPGGASMCFGQSVTSKTIRRPDGSVEHHRTVRNNQGHEETIVTRQIGDQSHSLTTQTDSNGVQQRVEKFVNLDEGKLDEFENKWNKQYQPAVPKLSDDETRPHNWFPFDKFFK</sequence>
<organism evidence="6 7">
    <name type="scientific">Timema podura</name>
    <name type="common">Walking stick</name>
    <dbReference type="NCBI Taxonomy" id="61482"/>
    <lineage>
        <taxon>Eukaryota</taxon>
        <taxon>Metazoa</taxon>
        <taxon>Ecdysozoa</taxon>
        <taxon>Arthropoda</taxon>
        <taxon>Hexapoda</taxon>
        <taxon>Insecta</taxon>
        <taxon>Pterygota</taxon>
        <taxon>Neoptera</taxon>
        <taxon>Polyneoptera</taxon>
        <taxon>Phasmatodea</taxon>
        <taxon>Timematodea</taxon>
        <taxon>Timematoidea</taxon>
        <taxon>Timematidae</taxon>
        <taxon>Timema</taxon>
    </lineage>
</organism>
<comment type="subcellular location">
    <subcellularLocation>
        <location evidence="1">Cytoplasm</location>
    </subcellularLocation>
</comment>
<dbReference type="PANTHER" id="PTHR14938:SF2">
    <property type="entry name" value="HCLS1-ASSOCIATED PROTEIN X-1"/>
    <property type="match status" value="1"/>
</dbReference>
<dbReference type="InterPro" id="IPR019376">
    <property type="entry name" value="Myeloid_leukemia_factor"/>
</dbReference>
<feature type="compositionally biased region" description="Basic and acidic residues" evidence="5">
    <location>
        <begin position="115"/>
        <end position="133"/>
    </location>
</feature>
<proteinExistence type="inferred from homology"/>
<dbReference type="InterPro" id="IPR017248">
    <property type="entry name" value="HAX-1"/>
</dbReference>
<comment type="similarity">
    <text evidence="2">Belongs to the MLF family.</text>
</comment>
<dbReference type="EMBL" id="CAJPIN010001782">
    <property type="protein sequence ID" value="CAG2054830.1"/>
    <property type="molecule type" value="Genomic_DNA"/>
</dbReference>
<name>A0ABN7NP65_TIMPD</name>
<comment type="caution">
    <text evidence="6">The sequence shown here is derived from an EMBL/GenBank/DDBJ whole genome shotgun (WGS) entry which is preliminary data.</text>
</comment>
<keyword evidence="7" id="KW-1185">Reference proteome</keyword>
<evidence type="ECO:0000256" key="4">
    <source>
        <dbReference type="ARBA" id="ARBA00022553"/>
    </source>
</evidence>
<evidence type="ECO:0000256" key="2">
    <source>
        <dbReference type="ARBA" id="ARBA00008332"/>
    </source>
</evidence>
<evidence type="ECO:0000256" key="5">
    <source>
        <dbReference type="SAM" id="MobiDB-lite"/>
    </source>
</evidence>
<dbReference type="Proteomes" id="UP001153148">
    <property type="component" value="Unassembled WGS sequence"/>
</dbReference>
<keyword evidence="3" id="KW-0963">Cytoplasm</keyword>
<protein>
    <submittedName>
        <fullName evidence="6">Uncharacterized protein</fullName>
    </submittedName>
</protein>
<keyword evidence="4" id="KW-0597">Phosphoprotein</keyword>
<dbReference type="Pfam" id="PF10248">
    <property type="entry name" value="Mlf1IP"/>
    <property type="match status" value="1"/>
</dbReference>
<feature type="region of interest" description="Disordered" evidence="5">
    <location>
        <begin position="98"/>
        <end position="149"/>
    </location>
</feature>
<dbReference type="PANTHER" id="PTHR14938">
    <property type="entry name" value="HCLS1-ASSOCIATED PROTEIN X-1"/>
    <property type="match status" value="1"/>
</dbReference>
<evidence type="ECO:0000313" key="7">
    <source>
        <dbReference type="Proteomes" id="UP001153148"/>
    </source>
</evidence>
<evidence type="ECO:0000256" key="1">
    <source>
        <dbReference type="ARBA" id="ARBA00004496"/>
    </source>
</evidence>
<accession>A0ABN7NP65</accession>
<evidence type="ECO:0000256" key="3">
    <source>
        <dbReference type="ARBA" id="ARBA00022490"/>
    </source>
</evidence>